<gene>
    <name evidence="1" type="ORF">H0185_00270</name>
</gene>
<dbReference type="InterPro" id="IPR052928">
    <property type="entry name" value="Desiccation-related_membrane"/>
</dbReference>
<sequence length="120" mass="13078">MNGKSLFLGFLAGGAIAGIATLLSAPASGEETRKKLAENKNIALAEFKELKHRLTEIKDSISVASLEGKSVFADFIQDIKLALNEWKTETAPIKQELAKELKELEQTIAELEKSLSPHQS</sequence>
<dbReference type="EMBL" id="JACWFH010000001">
    <property type="protein sequence ID" value="MBY0095254.1"/>
    <property type="molecule type" value="Genomic_DNA"/>
</dbReference>
<name>A0ABS7JZ35_9BACI</name>
<organism evidence="1 2">
    <name type="scientific">Mesobacillus maritimus</name>
    <dbReference type="NCBI Taxonomy" id="1643336"/>
    <lineage>
        <taxon>Bacteria</taxon>
        <taxon>Bacillati</taxon>
        <taxon>Bacillota</taxon>
        <taxon>Bacilli</taxon>
        <taxon>Bacillales</taxon>
        <taxon>Bacillaceae</taxon>
        <taxon>Mesobacillus</taxon>
    </lineage>
</organism>
<evidence type="ECO:0000313" key="2">
    <source>
        <dbReference type="Proteomes" id="UP000769780"/>
    </source>
</evidence>
<dbReference type="Proteomes" id="UP000769780">
    <property type="component" value="Unassembled WGS sequence"/>
</dbReference>
<evidence type="ECO:0000313" key="1">
    <source>
        <dbReference type="EMBL" id="MBY0095254.1"/>
    </source>
</evidence>
<comment type="caution">
    <text evidence="1">The sequence shown here is derived from an EMBL/GenBank/DDBJ whole genome shotgun (WGS) entry which is preliminary data.</text>
</comment>
<dbReference type="RefSeq" id="WP_221870061.1">
    <property type="nucleotide sequence ID" value="NZ_JACWFH010000001.1"/>
</dbReference>
<keyword evidence="2" id="KW-1185">Reference proteome</keyword>
<protein>
    <submittedName>
        <fullName evidence="1">YtxH domain-containing protein</fullName>
    </submittedName>
</protein>
<dbReference type="PANTHER" id="PTHR35792:SF3">
    <property type="entry name" value="IG HYPOTHETICAL 17707"/>
    <property type="match status" value="1"/>
</dbReference>
<dbReference type="PANTHER" id="PTHR35792">
    <property type="entry name" value="GENERAL STRESS PROTEIN"/>
    <property type="match status" value="1"/>
</dbReference>
<reference evidence="1 2" key="1">
    <citation type="submission" date="2020-07" db="EMBL/GenBank/DDBJ databases">
        <title>Fungal Genomes of the International Space Station.</title>
        <authorList>
            <person name="Seuylemezian A."/>
            <person name="Singh N.K."/>
            <person name="Wood J."/>
            <person name="Venkateswaran K."/>
        </authorList>
    </citation>
    <scope>NUCLEOTIDE SEQUENCE [LARGE SCALE GENOMIC DNA]</scope>
    <source>
        <strain evidence="1 2">PL-B2</strain>
    </source>
</reference>
<proteinExistence type="predicted"/>
<accession>A0ABS7JZ35</accession>
<dbReference type="InterPro" id="IPR024623">
    <property type="entry name" value="YtxH"/>
</dbReference>
<dbReference type="Pfam" id="PF12732">
    <property type="entry name" value="YtxH"/>
    <property type="match status" value="1"/>
</dbReference>